<feature type="compositionally biased region" description="Basic and acidic residues" evidence="1">
    <location>
        <begin position="99"/>
        <end position="118"/>
    </location>
</feature>
<evidence type="ECO:0000313" key="3">
    <source>
        <dbReference type="EMBL" id="EFZ15106.1"/>
    </source>
</evidence>
<name>E9IWE7_SOLIN</name>
<reference evidence="3" key="1">
    <citation type="journal article" date="2011" name="Proc. Natl. Acad. Sci. U.S.A.">
        <title>The genome of the fire ant Solenopsis invicta.</title>
        <authorList>
            <person name="Wurm Y."/>
            <person name="Wang J."/>
            <person name="Riba-Grognuz O."/>
            <person name="Corona M."/>
            <person name="Nygaard S."/>
            <person name="Hunt B.G."/>
            <person name="Ingram K.K."/>
            <person name="Falquet L."/>
            <person name="Nipitwattanaphon M."/>
            <person name="Gotzek D."/>
            <person name="Dijkstra M.B."/>
            <person name="Oettler J."/>
            <person name="Comtesse F."/>
            <person name="Shih C.J."/>
            <person name="Wu W.J."/>
            <person name="Yang C.C."/>
            <person name="Thomas J."/>
            <person name="Beaudoing E."/>
            <person name="Pradervand S."/>
            <person name="Flegel V."/>
            <person name="Cook E.D."/>
            <person name="Fabbretti R."/>
            <person name="Stockinger H."/>
            <person name="Long L."/>
            <person name="Farmerie W.G."/>
            <person name="Oakey J."/>
            <person name="Boomsma J.J."/>
            <person name="Pamilo P."/>
            <person name="Yi S.V."/>
            <person name="Heinze J."/>
            <person name="Goodisman M.A."/>
            <person name="Farinelli L."/>
            <person name="Harshman K."/>
            <person name="Hulo N."/>
            <person name="Cerutti L."/>
            <person name="Xenarios I."/>
            <person name="Shoemaker D."/>
            <person name="Keller L."/>
        </authorList>
    </citation>
    <scope>NUCLEOTIDE SEQUENCE [LARGE SCALE GENOMIC DNA]</scope>
</reference>
<dbReference type="HOGENOM" id="CLU_2078979_0_0_1"/>
<feature type="compositionally biased region" description="Acidic residues" evidence="1">
    <location>
        <begin position="85"/>
        <end position="98"/>
    </location>
</feature>
<organism>
    <name type="scientific">Solenopsis invicta</name>
    <name type="common">Red imported fire ant</name>
    <name type="synonym">Solenopsis wagneri</name>
    <dbReference type="NCBI Taxonomy" id="13686"/>
    <lineage>
        <taxon>Eukaryota</taxon>
        <taxon>Metazoa</taxon>
        <taxon>Ecdysozoa</taxon>
        <taxon>Arthropoda</taxon>
        <taxon>Hexapoda</taxon>
        <taxon>Insecta</taxon>
        <taxon>Pterygota</taxon>
        <taxon>Neoptera</taxon>
        <taxon>Endopterygota</taxon>
        <taxon>Hymenoptera</taxon>
        <taxon>Apocrita</taxon>
        <taxon>Aculeata</taxon>
        <taxon>Formicoidea</taxon>
        <taxon>Formicidae</taxon>
        <taxon>Myrmicinae</taxon>
        <taxon>Solenopsis</taxon>
    </lineage>
</organism>
<dbReference type="InterPro" id="IPR057670">
    <property type="entry name" value="SH3_retrovirus"/>
</dbReference>
<dbReference type="AlphaFoldDB" id="E9IWE7"/>
<feature type="non-terminal residue" evidence="3">
    <location>
        <position position="118"/>
    </location>
</feature>
<dbReference type="EMBL" id="GL766517">
    <property type="protein sequence ID" value="EFZ15106.1"/>
    <property type="molecule type" value="Genomic_DNA"/>
</dbReference>
<dbReference type="Pfam" id="PF25597">
    <property type="entry name" value="SH3_retrovirus"/>
    <property type="match status" value="1"/>
</dbReference>
<evidence type="ECO:0000256" key="1">
    <source>
        <dbReference type="SAM" id="MobiDB-lite"/>
    </source>
</evidence>
<accession>E9IWE7</accession>
<feature type="domain" description="Retroviral polymerase SH3-like" evidence="2">
    <location>
        <begin position="34"/>
        <end position="76"/>
    </location>
</feature>
<protein>
    <recommendedName>
        <fullName evidence="2">Retroviral polymerase SH3-like domain-containing protein</fullName>
    </recommendedName>
</protein>
<gene>
    <name evidence="3" type="ORF">SINV_13284</name>
</gene>
<sequence length="118" mass="14044">MTAPFLSHTQYRHVNSTGYGPRDKEKKVTVDLYRKLFFIGYSPKGYRLWDTENRKIILSRDVKFENKIEFRSTKKNQVSIFDDVEDTEEEAELDEENEDKERLRADGFKTACDTETRH</sequence>
<feature type="region of interest" description="Disordered" evidence="1">
    <location>
        <begin position="85"/>
        <end position="118"/>
    </location>
</feature>
<evidence type="ECO:0000259" key="2">
    <source>
        <dbReference type="Pfam" id="PF25597"/>
    </source>
</evidence>
<proteinExistence type="predicted"/>